<reference evidence="2 3" key="1">
    <citation type="submission" date="2020-03" db="EMBL/GenBank/DDBJ databases">
        <title>Complete genome sequence of sixteen Streptomyces strains facilitates identification of candidate genes involved in plant growth-promotion in grain legumes and cereals.</title>
        <authorList>
            <person name="Gopalakrishnan S."/>
            <person name="Thakur V."/>
            <person name="Saxena R."/>
            <person name="Vadlamudi S."/>
            <person name="Purohit S."/>
            <person name="Kumar V."/>
            <person name="Rathore A."/>
            <person name="Chitikineni A."/>
            <person name="Varshney R.K."/>
        </authorList>
    </citation>
    <scope>NUCLEOTIDE SEQUENCE [LARGE SCALE GENOMIC DNA]</scope>
    <source>
        <strain evidence="2 3">KAI-180</strain>
    </source>
</reference>
<comment type="caution">
    <text evidence="2">The sequence shown here is derived from an EMBL/GenBank/DDBJ whole genome shotgun (WGS) entry which is preliminary data.</text>
</comment>
<dbReference type="InterPro" id="IPR001387">
    <property type="entry name" value="Cro/C1-type_HTH"/>
</dbReference>
<dbReference type="InterPro" id="IPR010982">
    <property type="entry name" value="Lambda_DNA-bd_dom_sf"/>
</dbReference>
<dbReference type="SUPFAM" id="SSF47413">
    <property type="entry name" value="lambda repressor-like DNA-binding domains"/>
    <property type="match status" value="1"/>
</dbReference>
<organism evidence="2 3">
    <name type="scientific">Streptomyces odorifer</name>
    <dbReference type="NCBI Taxonomy" id="53450"/>
    <lineage>
        <taxon>Bacteria</taxon>
        <taxon>Bacillati</taxon>
        <taxon>Actinomycetota</taxon>
        <taxon>Actinomycetes</taxon>
        <taxon>Kitasatosporales</taxon>
        <taxon>Streptomycetaceae</taxon>
        <taxon>Streptomyces</taxon>
        <taxon>Streptomyces albidoflavus group</taxon>
    </lineage>
</organism>
<evidence type="ECO:0000259" key="1">
    <source>
        <dbReference type="PROSITE" id="PS50943"/>
    </source>
</evidence>
<feature type="domain" description="HTH cro/C1-type" evidence="1">
    <location>
        <begin position="21"/>
        <end position="74"/>
    </location>
</feature>
<dbReference type="AlphaFoldDB" id="A0A7Y6C5J0"/>
<dbReference type="CDD" id="cd00093">
    <property type="entry name" value="HTH_XRE"/>
    <property type="match status" value="1"/>
</dbReference>
<dbReference type="Pfam" id="PF13560">
    <property type="entry name" value="HTH_31"/>
    <property type="match status" value="1"/>
</dbReference>
<dbReference type="Proteomes" id="UP000540128">
    <property type="component" value="Unassembled WGS sequence"/>
</dbReference>
<dbReference type="InterPro" id="IPR043917">
    <property type="entry name" value="DUF5753"/>
</dbReference>
<proteinExistence type="predicted"/>
<evidence type="ECO:0000313" key="3">
    <source>
        <dbReference type="Proteomes" id="UP000540128"/>
    </source>
</evidence>
<dbReference type="PROSITE" id="PS50943">
    <property type="entry name" value="HTH_CROC1"/>
    <property type="match status" value="1"/>
</dbReference>
<dbReference type="SMART" id="SM00530">
    <property type="entry name" value="HTH_XRE"/>
    <property type="match status" value="1"/>
</dbReference>
<dbReference type="EMBL" id="JAANNT010000002">
    <property type="protein sequence ID" value="NUV27391.1"/>
    <property type="molecule type" value="Genomic_DNA"/>
</dbReference>
<dbReference type="Gene3D" id="1.10.260.40">
    <property type="entry name" value="lambda repressor-like DNA-binding domains"/>
    <property type="match status" value="1"/>
</dbReference>
<keyword evidence="3" id="KW-1185">Reference proteome</keyword>
<protein>
    <submittedName>
        <fullName evidence="2">Helix-turn-helix transcriptional regulator</fullName>
    </submittedName>
</protein>
<dbReference type="Pfam" id="PF19054">
    <property type="entry name" value="DUF5753"/>
    <property type="match status" value="1"/>
</dbReference>
<accession>A0A7Y6C5J0</accession>
<dbReference type="GO" id="GO:0003677">
    <property type="term" value="F:DNA binding"/>
    <property type="evidence" value="ECO:0007669"/>
    <property type="project" value="InterPro"/>
</dbReference>
<sequence>MPREKMLQPDKSARDLFGSKVRDARNEEGWSLEQLGRKLGLSKSHLGRIETADYMPPPGLAERLDELFGRGNDFRDLYRLARREIHPDQFRRRMELESKAIAIREYTPQIVPGLLQTADYARAQCLSYYPTAEAGWLRDLVGARIARQRDVRTRGTHLSVILDEAVLRRPYGNSAVMREQFARLLGPSLTPYSVIQVLPFSRGGHAFAGGSVSLLTLDRGSVVAYEEAVTTGVLLEDQDEANERARHYDLLAASALSPKESADMIRSAMEALPHEQHP</sequence>
<gene>
    <name evidence="2" type="ORF">G6W59_03360</name>
</gene>
<name>A0A7Y6C5J0_9ACTN</name>
<evidence type="ECO:0000313" key="2">
    <source>
        <dbReference type="EMBL" id="NUV27391.1"/>
    </source>
</evidence>